<name>A0ABP9EPW6_9ACTN</name>
<dbReference type="PANTHER" id="PTHR35526:SF3">
    <property type="entry name" value="ANTI-SIGMA-F FACTOR RSBW"/>
    <property type="match status" value="1"/>
</dbReference>
<dbReference type="PANTHER" id="PTHR35526">
    <property type="entry name" value="ANTI-SIGMA-F FACTOR RSBW-RELATED"/>
    <property type="match status" value="1"/>
</dbReference>
<dbReference type="Gene3D" id="3.30.565.10">
    <property type="entry name" value="Histidine kinase-like ATPase, C-terminal domain"/>
    <property type="match status" value="1"/>
</dbReference>
<feature type="domain" description="Histidine kinase/HSP90-like ATPase" evidence="3">
    <location>
        <begin position="38"/>
        <end position="156"/>
    </location>
</feature>
<comment type="caution">
    <text evidence="4">The sequence shown here is derived from an EMBL/GenBank/DDBJ whole genome shotgun (WGS) entry which is preliminary data.</text>
</comment>
<gene>
    <name evidence="4" type="ORF">GCM10023235_75810</name>
</gene>
<evidence type="ECO:0000259" key="3">
    <source>
        <dbReference type="Pfam" id="PF13581"/>
    </source>
</evidence>
<keyword evidence="4" id="KW-0067">ATP-binding</keyword>
<dbReference type="Proteomes" id="UP001501752">
    <property type="component" value="Unassembled WGS sequence"/>
</dbReference>
<evidence type="ECO:0000313" key="5">
    <source>
        <dbReference type="Proteomes" id="UP001501752"/>
    </source>
</evidence>
<dbReference type="Pfam" id="PF13581">
    <property type="entry name" value="HATPase_c_2"/>
    <property type="match status" value="1"/>
</dbReference>
<evidence type="ECO:0000256" key="1">
    <source>
        <dbReference type="ARBA" id="ARBA00022527"/>
    </source>
</evidence>
<dbReference type="RefSeq" id="WP_345701460.1">
    <property type="nucleotide sequence ID" value="NZ_BAABIS010000001.1"/>
</dbReference>
<evidence type="ECO:0000313" key="4">
    <source>
        <dbReference type="EMBL" id="GAA4883911.1"/>
    </source>
</evidence>
<keyword evidence="1" id="KW-0723">Serine/threonine-protein kinase</keyword>
<dbReference type="InterPro" id="IPR050267">
    <property type="entry name" value="Anti-sigma-factor_SerPK"/>
</dbReference>
<sequence length="163" mass="17120">MDGTGAAGEDGTHGPRGDGTGTGGESRRLLLAGRQGAVARSRAFTREVLEDWGWLPAGAPDGPAAGAEQWMAGEDVLLMTSELVTNACLHADGPYELELRRRGPVLRVEVVDRTERPPVLRTGPAAAPGGHGLRVVDRLAVAWGSEARGAGKAVWLETVRPVR</sequence>
<dbReference type="InterPro" id="IPR003594">
    <property type="entry name" value="HATPase_dom"/>
</dbReference>
<dbReference type="GO" id="GO:0005524">
    <property type="term" value="F:ATP binding"/>
    <property type="evidence" value="ECO:0007669"/>
    <property type="project" value="UniProtKB-KW"/>
</dbReference>
<dbReference type="CDD" id="cd16936">
    <property type="entry name" value="HATPase_RsbW-like"/>
    <property type="match status" value="1"/>
</dbReference>
<keyword evidence="1" id="KW-0808">Transferase</keyword>
<keyword evidence="4" id="KW-0547">Nucleotide-binding</keyword>
<reference evidence="5" key="1">
    <citation type="journal article" date="2019" name="Int. J. Syst. Evol. Microbiol.">
        <title>The Global Catalogue of Microorganisms (GCM) 10K type strain sequencing project: providing services to taxonomists for standard genome sequencing and annotation.</title>
        <authorList>
            <consortium name="The Broad Institute Genomics Platform"/>
            <consortium name="The Broad Institute Genome Sequencing Center for Infectious Disease"/>
            <person name="Wu L."/>
            <person name="Ma J."/>
        </authorList>
    </citation>
    <scope>NUCLEOTIDE SEQUENCE [LARGE SCALE GENOMIC DNA]</scope>
    <source>
        <strain evidence="5">JCM 13006</strain>
    </source>
</reference>
<keyword evidence="1" id="KW-0418">Kinase</keyword>
<feature type="region of interest" description="Disordered" evidence="2">
    <location>
        <begin position="1"/>
        <end position="26"/>
    </location>
</feature>
<keyword evidence="5" id="KW-1185">Reference proteome</keyword>
<accession>A0ABP9EPW6</accession>
<dbReference type="InterPro" id="IPR036890">
    <property type="entry name" value="HATPase_C_sf"/>
</dbReference>
<proteinExistence type="predicted"/>
<evidence type="ECO:0000256" key="2">
    <source>
        <dbReference type="SAM" id="MobiDB-lite"/>
    </source>
</evidence>
<protein>
    <submittedName>
        <fullName evidence="4">ATP-binding protein</fullName>
    </submittedName>
</protein>
<organism evidence="4 5">
    <name type="scientific">Kitasatospora terrestris</name>
    <dbReference type="NCBI Taxonomy" id="258051"/>
    <lineage>
        <taxon>Bacteria</taxon>
        <taxon>Bacillati</taxon>
        <taxon>Actinomycetota</taxon>
        <taxon>Actinomycetes</taxon>
        <taxon>Kitasatosporales</taxon>
        <taxon>Streptomycetaceae</taxon>
        <taxon>Kitasatospora</taxon>
    </lineage>
</organism>
<dbReference type="EMBL" id="BAABIS010000001">
    <property type="protein sequence ID" value="GAA4883911.1"/>
    <property type="molecule type" value="Genomic_DNA"/>
</dbReference>